<dbReference type="Proteomes" id="UP000242847">
    <property type="component" value="Unassembled WGS sequence"/>
</dbReference>
<evidence type="ECO:0000256" key="6">
    <source>
        <dbReference type="ARBA" id="ARBA00023136"/>
    </source>
</evidence>
<dbReference type="RefSeq" id="WP_083725829.1">
    <property type="nucleotide sequence ID" value="NZ_FOUD01000009.1"/>
</dbReference>
<sequence>MHIAEGVLSLPVLAGCAALSAGCVAMGVRRLDETRMPLAALLGAAFMVASTLHMPVGVGSVHLILNGLAGLLLGWAVFPLFFVALLLQAALFSFGGFTVLGANLLIMAAPALLCHLLLAPALRGEPSRRRLLLVGAGCGVIGVGGATVLAALLLNLSGGSLFDHLVGMLVLSHAPVFVVDALISALALNLLWRMLPDMTRELCP</sequence>
<dbReference type="NCBIfam" id="NF004904">
    <property type="entry name" value="PRK06265.1-4"/>
    <property type="match status" value="1"/>
</dbReference>
<accession>A0A1S8DIC6</accession>
<dbReference type="Pfam" id="PF01891">
    <property type="entry name" value="CbiM"/>
    <property type="match status" value="1"/>
</dbReference>
<dbReference type="GO" id="GO:0000041">
    <property type="term" value="P:transition metal ion transport"/>
    <property type="evidence" value="ECO:0007669"/>
    <property type="project" value="InterPro"/>
</dbReference>
<organism evidence="8 9">
    <name type="scientific">Halopseudomonas pachastrellae</name>
    <dbReference type="NCBI Taxonomy" id="254161"/>
    <lineage>
        <taxon>Bacteria</taxon>
        <taxon>Pseudomonadati</taxon>
        <taxon>Pseudomonadota</taxon>
        <taxon>Gammaproteobacteria</taxon>
        <taxon>Pseudomonadales</taxon>
        <taxon>Pseudomonadaceae</taxon>
        <taxon>Halopseudomonas</taxon>
    </lineage>
</organism>
<evidence type="ECO:0000256" key="1">
    <source>
        <dbReference type="ARBA" id="ARBA00004651"/>
    </source>
</evidence>
<evidence type="ECO:0000256" key="7">
    <source>
        <dbReference type="SAM" id="Phobius"/>
    </source>
</evidence>
<proteinExistence type="predicted"/>
<comment type="caution">
    <text evidence="8">The sequence shown here is derived from an EMBL/GenBank/DDBJ whole genome shotgun (WGS) entry which is preliminary data.</text>
</comment>
<keyword evidence="9" id="KW-1185">Reference proteome</keyword>
<dbReference type="OrthoDB" id="9792317at2"/>
<evidence type="ECO:0000313" key="9">
    <source>
        <dbReference type="Proteomes" id="UP000242847"/>
    </source>
</evidence>
<feature type="transmembrane region" description="Helical" evidence="7">
    <location>
        <begin position="174"/>
        <end position="192"/>
    </location>
</feature>
<keyword evidence="5 7" id="KW-1133">Transmembrane helix</keyword>
<dbReference type="InterPro" id="IPR002751">
    <property type="entry name" value="CbiM/NikMN"/>
</dbReference>
<feature type="transmembrane region" description="Helical" evidence="7">
    <location>
        <begin position="131"/>
        <end position="154"/>
    </location>
</feature>
<keyword evidence="2" id="KW-0813">Transport</keyword>
<keyword evidence="3" id="KW-1003">Cell membrane</keyword>
<gene>
    <name evidence="8" type="ORF">BXT89_06380</name>
</gene>
<evidence type="ECO:0000256" key="2">
    <source>
        <dbReference type="ARBA" id="ARBA00022448"/>
    </source>
</evidence>
<dbReference type="Gene3D" id="1.10.1760.20">
    <property type="match status" value="1"/>
</dbReference>
<evidence type="ECO:0000313" key="8">
    <source>
        <dbReference type="EMBL" id="ONM44751.1"/>
    </source>
</evidence>
<feature type="transmembrane region" description="Helical" evidence="7">
    <location>
        <begin position="36"/>
        <end position="56"/>
    </location>
</feature>
<protein>
    <submittedName>
        <fullName evidence="8">Cobalamin biosynthesis protein CbiM</fullName>
    </submittedName>
</protein>
<dbReference type="GO" id="GO:0005886">
    <property type="term" value="C:plasma membrane"/>
    <property type="evidence" value="ECO:0007669"/>
    <property type="project" value="UniProtKB-SubCell"/>
</dbReference>
<keyword evidence="4 7" id="KW-0812">Transmembrane</keyword>
<feature type="transmembrane region" description="Helical" evidence="7">
    <location>
        <begin position="68"/>
        <end position="91"/>
    </location>
</feature>
<keyword evidence="6 7" id="KW-0472">Membrane</keyword>
<dbReference type="NCBIfam" id="NF004905">
    <property type="entry name" value="PRK06265.1-5"/>
    <property type="match status" value="1"/>
</dbReference>
<dbReference type="PANTHER" id="PTHR34229">
    <property type="entry name" value="METAL TRANSPORT PROTEIN HI_1621-RELATED"/>
    <property type="match status" value="1"/>
</dbReference>
<reference evidence="8 9" key="1">
    <citation type="submission" date="2017-01" db="EMBL/GenBank/DDBJ databases">
        <title>Draft genome sequence of Pseudomonas pachastrellae type strain CCUG 46540T from a deep sea.</title>
        <authorList>
            <person name="Gomila M."/>
            <person name="Mulet M."/>
            <person name="Lalucat J."/>
            <person name="Garcia-Valdes E."/>
        </authorList>
    </citation>
    <scope>NUCLEOTIDE SEQUENCE [LARGE SCALE GENOMIC DNA]</scope>
    <source>
        <strain evidence="8 9">CCUG 46540</strain>
    </source>
</reference>
<comment type="subcellular location">
    <subcellularLocation>
        <location evidence="1">Cell membrane</location>
        <topology evidence="1">Multi-pass membrane protein</topology>
    </subcellularLocation>
</comment>
<dbReference type="EMBL" id="MUBC01000010">
    <property type="protein sequence ID" value="ONM44751.1"/>
    <property type="molecule type" value="Genomic_DNA"/>
</dbReference>
<evidence type="ECO:0000256" key="3">
    <source>
        <dbReference type="ARBA" id="ARBA00022475"/>
    </source>
</evidence>
<evidence type="ECO:0000256" key="4">
    <source>
        <dbReference type="ARBA" id="ARBA00022692"/>
    </source>
</evidence>
<name>A0A1S8DIC6_9GAMM</name>
<dbReference type="PANTHER" id="PTHR34229:SF1">
    <property type="entry name" value="METAL TRANSPORT PROTEIN HI_1621-RELATED"/>
    <property type="match status" value="1"/>
</dbReference>
<dbReference type="STRING" id="254161.SAMN05216256_10914"/>
<feature type="transmembrane region" description="Helical" evidence="7">
    <location>
        <begin position="97"/>
        <end position="119"/>
    </location>
</feature>
<dbReference type="AlphaFoldDB" id="A0A1S8DIC6"/>
<evidence type="ECO:0000256" key="5">
    <source>
        <dbReference type="ARBA" id="ARBA00022989"/>
    </source>
</evidence>